<dbReference type="HOGENOM" id="CLU_2350796_0_0_1"/>
<reference evidence="1" key="2">
    <citation type="submission" date="2015-06" db="UniProtKB">
        <authorList>
            <consortium name="EnsemblPlants"/>
        </authorList>
    </citation>
    <scope>IDENTIFICATION</scope>
    <source>
        <strain evidence="1">DM1-3 516 R44</strain>
    </source>
</reference>
<reference evidence="2" key="1">
    <citation type="journal article" date="2011" name="Nature">
        <title>Genome sequence and analysis of the tuber crop potato.</title>
        <authorList>
            <consortium name="The Potato Genome Sequencing Consortium"/>
        </authorList>
    </citation>
    <scope>NUCLEOTIDE SEQUENCE [LARGE SCALE GENOMIC DNA]</scope>
    <source>
        <strain evidence="2">cv. DM1-3 516 R44</strain>
    </source>
</reference>
<dbReference type="InParanoid" id="M1AUW1"/>
<dbReference type="AlphaFoldDB" id="M1AUW1"/>
<dbReference type="EnsemblPlants" id="PGSC0003DMT400030852">
    <property type="protein sequence ID" value="PGSC0003DMT400030852"/>
    <property type="gene ID" value="PGSC0003DMG400011819"/>
</dbReference>
<dbReference type="Gramene" id="PGSC0003DMT400030852">
    <property type="protein sequence ID" value="PGSC0003DMT400030852"/>
    <property type="gene ID" value="PGSC0003DMG400011819"/>
</dbReference>
<organism evidence="1 2">
    <name type="scientific">Solanum tuberosum</name>
    <name type="common">Potato</name>
    <dbReference type="NCBI Taxonomy" id="4113"/>
    <lineage>
        <taxon>Eukaryota</taxon>
        <taxon>Viridiplantae</taxon>
        <taxon>Streptophyta</taxon>
        <taxon>Embryophyta</taxon>
        <taxon>Tracheophyta</taxon>
        <taxon>Spermatophyta</taxon>
        <taxon>Magnoliopsida</taxon>
        <taxon>eudicotyledons</taxon>
        <taxon>Gunneridae</taxon>
        <taxon>Pentapetalae</taxon>
        <taxon>asterids</taxon>
        <taxon>lamiids</taxon>
        <taxon>Solanales</taxon>
        <taxon>Solanaceae</taxon>
        <taxon>Solanoideae</taxon>
        <taxon>Solaneae</taxon>
        <taxon>Solanum</taxon>
    </lineage>
</organism>
<name>M1AUW1_SOLTU</name>
<accession>M1AUW1</accession>
<sequence>MEYEKPESLSVGRTKKVGKEILINHRITVGSKTTDFDLTAIFDSSTSFTYLNDPVYKVITENFDSEAKRPRINLMAKFLLSTAMTAMGSRKKKRLTE</sequence>
<dbReference type="SUPFAM" id="SSF50630">
    <property type="entry name" value="Acid proteases"/>
    <property type="match status" value="1"/>
</dbReference>
<dbReference type="Proteomes" id="UP000011115">
    <property type="component" value="Unassembled WGS sequence"/>
</dbReference>
<dbReference type="Gene3D" id="2.40.70.10">
    <property type="entry name" value="Acid Proteases"/>
    <property type="match status" value="1"/>
</dbReference>
<dbReference type="PaxDb" id="4113-PGSC0003DMT400030852"/>
<protein>
    <submittedName>
        <fullName evidence="1">Aspartic proteinase nepenthesin-2</fullName>
    </submittedName>
</protein>
<dbReference type="InterPro" id="IPR021109">
    <property type="entry name" value="Peptidase_aspartic_dom_sf"/>
</dbReference>
<proteinExistence type="predicted"/>
<evidence type="ECO:0000313" key="1">
    <source>
        <dbReference type="EnsemblPlants" id="PGSC0003DMT400030852"/>
    </source>
</evidence>
<evidence type="ECO:0000313" key="2">
    <source>
        <dbReference type="Proteomes" id="UP000011115"/>
    </source>
</evidence>
<keyword evidence="2" id="KW-1185">Reference proteome</keyword>